<accession>A0A5B8U594</accession>
<dbReference type="KEGG" id="bsol:FSW04_11650"/>
<dbReference type="RefSeq" id="WP_146919386.1">
    <property type="nucleotide sequence ID" value="NZ_CP042430.1"/>
</dbReference>
<feature type="chain" id="PRO_5038993681" description="VCBS repeat-containing protein" evidence="1">
    <location>
        <begin position="21"/>
        <end position="176"/>
    </location>
</feature>
<keyword evidence="1" id="KW-0732">Signal</keyword>
<feature type="signal peptide" evidence="1">
    <location>
        <begin position="1"/>
        <end position="20"/>
    </location>
</feature>
<evidence type="ECO:0000313" key="3">
    <source>
        <dbReference type="Proteomes" id="UP000321805"/>
    </source>
</evidence>
<organism evidence="2 3">
    <name type="scientific">Baekduia soli</name>
    <dbReference type="NCBI Taxonomy" id="496014"/>
    <lineage>
        <taxon>Bacteria</taxon>
        <taxon>Bacillati</taxon>
        <taxon>Actinomycetota</taxon>
        <taxon>Thermoleophilia</taxon>
        <taxon>Solirubrobacterales</taxon>
        <taxon>Baekduiaceae</taxon>
        <taxon>Baekduia</taxon>
    </lineage>
</organism>
<dbReference type="Proteomes" id="UP000321805">
    <property type="component" value="Chromosome"/>
</dbReference>
<dbReference type="AlphaFoldDB" id="A0A5B8U594"/>
<dbReference type="OrthoDB" id="5243849at2"/>
<keyword evidence="3" id="KW-1185">Reference proteome</keyword>
<reference evidence="2 3" key="1">
    <citation type="journal article" date="2018" name="J. Microbiol.">
        <title>Baekduia soli gen. nov., sp. nov., a novel bacterium isolated from the soil of Baekdu Mountain and proposal of a novel family name, Baekduiaceae fam. nov.</title>
        <authorList>
            <person name="An D.S."/>
            <person name="Siddiqi M.Z."/>
            <person name="Kim K.H."/>
            <person name="Yu H.S."/>
            <person name="Im W.T."/>
        </authorList>
    </citation>
    <scope>NUCLEOTIDE SEQUENCE [LARGE SCALE GENOMIC DNA]</scope>
    <source>
        <strain evidence="2 3">BR7-21</strain>
    </source>
</reference>
<evidence type="ECO:0000313" key="2">
    <source>
        <dbReference type="EMBL" id="QEC48157.1"/>
    </source>
</evidence>
<name>A0A5B8U594_9ACTN</name>
<gene>
    <name evidence="2" type="ORF">FSW04_11650</name>
</gene>
<evidence type="ECO:0008006" key="4">
    <source>
        <dbReference type="Google" id="ProtNLM"/>
    </source>
</evidence>
<protein>
    <recommendedName>
        <fullName evidence="4">VCBS repeat-containing protein</fullName>
    </recommendedName>
</protein>
<proteinExistence type="predicted"/>
<dbReference type="EMBL" id="CP042430">
    <property type="protein sequence ID" value="QEC48157.1"/>
    <property type="molecule type" value="Genomic_DNA"/>
</dbReference>
<sequence>MRLRAALLTLTAAASAAALAAPTEAPAAPSQSQQVFTRSLLDDPGTSAGIKRLLTKKIGIVDPRSGFLDVTGDGRQDALVLVTTNGAAGTVALYVFSTHGQPAGGSDTKLKVLFRLQSLYRATLRINGTALSVLEPVWAAGDDLCCPAKLRERDYRFDAKALTFRRTADHVVPFTR</sequence>
<evidence type="ECO:0000256" key="1">
    <source>
        <dbReference type="SAM" id="SignalP"/>
    </source>
</evidence>